<dbReference type="AlphaFoldDB" id="A0A8H7RMU8"/>
<evidence type="ECO:0000313" key="2">
    <source>
        <dbReference type="Proteomes" id="UP000646827"/>
    </source>
</evidence>
<reference evidence="1 2" key="1">
    <citation type="submission" date="2020-12" db="EMBL/GenBank/DDBJ databases">
        <title>Metabolic potential, ecology and presence of endohyphal bacteria is reflected in genomic diversity of Mucoromycotina.</title>
        <authorList>
            <person name="Muszewska A."/>
            <person name="Okrasinska A."/>
            <person name="Steczkiewicz K."/>
            <person name="Drgas O."/>
            <person name="Orlowska M."/>
            <person name="Perlinska-Lenart U."/>
            <person name="Aleksandrzak-Piekarczyk T."/>
            <person name="Szatraj K."/>
            <person name="Zielenkiewicz U."/>
            <person name="Pilsyk S."/>
            <person name="Malc E."/>
            <person name="Mieczkowski P."/>
            <person name="Kruszewska J.S."/>
            <person name="Biernat P."/>
            <person name="Pawlowska J."/>
        </authorList>
    </citation>
    <scope>NUCLEOTIDE SEQUENCE [LARGE SCALE GENOMIC DNA]</scope>
    <source>
        <strain evidence="1 2">CBS 142.35</strain>
    </source>
</reference>
<name>A0A8H7RMU8_9FUNG</name>
<proteinExistence type="predicted"/>
<gene>
    <name evidence="1" type="ORF">INT45_013626</name>
</gene>
<dbReference type="Proteomes" id="UP000646827">
    <property type="component" value="Unassembled WGS sequence"/>
</dbReference>
<comment type="caution">
    <text evidence="1">The sequence shown here is derived from an EMBL/GenBank/DDBJ whole genome shotgun (WGS) entry which is preliminary data.</text>
</comment>
<dbReference type="EMBL" id="JAEPRB010000747">
    <property type="protein sequence ID" value="KAG2212518.1"/>
    <property type="molecule type" value="Genomic_DNA"/>
</dbReference>
<accession>A0A8H7RMU8</accession>
<dbReference type="OrthoDB" id="2393881at2759"/>
<organism evidence="1 2">
    <name type="scientific">Circinella minor</name>
    <dbReference type="NCBI Taxonomy" id="1195481"/>
    <lineage>
        <taxon>Eukaryota</taxon>
        <taxon>Fungi</taxon>
        <taxon>Fungi incertae sedis</taxon>
        <taxon>Mucoromycota</taxon>
        <taxon>Mucoromycotina</taxon>
        <taxon>Mucoromycetes</taxon>
        <taxon>Mucorales</taxon>
        <taxon>Lichtheimiaceae</taxon>
        <taxon>Circinella</taxon>
    </lineage>
</organism>
<keyword evidence="2" id="KW-1185">Reference proteome</keyword>
<protein>
    <recommendedName>
        <fullName evidence="3">DDE Tnp4 domain-containing protein</fullName>
    </recommendedName>
</protein>
<sequence>MFSNIKIRIVSSLLNNPSSFKNVTLYIDGHDGKIKYYDPNTKTKDIKSYKLDGPGLRTQIVVDRDCLAMDGGYNLYINKFKEESLNKGKDFSDKNFVYPIRKENNKNLTAIELQYNKRFGSFRSEIENQFSVLASKFNRFNNNTSAMQITDIKYYNLQFKLACLLKNIWQMVDKYKIPSQPHHKLCEIENSDNEEDTIMEEVQLKHKKLKKVVAVVIPEDKN</sequence>
<evidence type="ECO:0000313" key="1">
    <source>
        <dbReference type="EMBL" id="KAG2212518.1"/>
    </source>
</evidence>
<evidence type="ECO:0008006" key="3">
    <source>
        <dbReference type="Google" id="ProtNLM"/>
    </source>
</evidence>